<sequence>MDPENPVRAYRLAGVGNELAARFLIPRVNLLTEREAGGLGAQPPGNVTAE</sequence>
<reference evidence="1 2" key="1">
    <citation type="submission" date="2018-05" db="EMBL/GenBank/DDBJ databases">
        <title>Genomic Encyclopedia of Type Strains, Phase IV (KMG-IV): sequencing the most valuable type-strain genomes for metagenomic binning, comparative biology and taxonomic classification.</title>
        <authorList>
            <person name="Goeker M."/>
        </authorList>
    </citation>
    <scope>NUCLEOTIDE SEQUENCE [LARGE SCALE GENOMIC DNA]</scope>
    <source>
        <strain evidence="1 2">DSM 45480</strain>
    </source>
</reference>
<gene>
    <name evidence="1" type="ORF">C8D88_101112</name>
</gene>
<evidence type="ECO:0000313" key="2">
    <source>
        <dbReference type="Proteomes" id="UP000246005"/>
    </source>
</evidence>
<comment type="caution">
    <text evidence="1">The sequence shown here is derived from an EMBL/GenBank/DDBJ whole genome shotgun (WGS) entry which is preliminary data.</text>
</comment>
<evidence type="ECO:0000313" key="1">
    <source>
        <dbReference type="EMBL" id="PWK90103.1"/>
    </source>
</evidence>
<dbReference type="AlphaFoldDB" id="A0A316IBF8"/>
<protein>
    <submittedName>
        <fullName evidence="1">Uncharacterized protein</fullName>
    </submittedName>
</protein>
<name>A0A316IBF8_9PSEU</name>
<dbReference type="Proteomes" id="UP000246005">
    <property type="component" value="Unassembled WGS sequence"/>
</dbReference>
<dbReference type="EMBL" id="QGHB01000001">
    <property type="protein sequence ID" value="PWK90103.1"/>
    <property type="molecule type" value="Genomic_DNA"/>
</dbReference>
<organism evidence="1 2">
    <name type="scientific">Lentzea atacamensis</name>
    <dbReference type="NCBI Taxonomy" id="531938"/>
    <lineage>
        <taxon>Bacteria</taxon>
        <taxon>Bacillati</taxon>
        <taxon>Actinomycetota</taxon>
        <taxon>Actinomycetes</taxon>
        <taxon>Pseudonocardiales</taxon>
        <taxon>Pseudonocardiaceae</taxon>
        <taxon>Lentzea</taxon>
    </lineage>
</organism>
<proteinExistence type="predicted"/>
<accession>A0A316IBF8</accession>